<feature type="region of interest" description="Disordered" evidence="1">
    <location>
        <begin position="127"/>
        <end position="175"/>
    </location>
</feature>
<dbReference type="PANTHER" id="PTHR28094">
    <property type="entry name" value="MEIOTICALLY UP-REGULATED GENE 113 PROTEIN"/>
    <property type="match status" value="1"/>
</dbReference>
<sequence>MPFIPNTPESLLGRSDSKDASRTCRGITSTGRACRRPVPRAAGAGQPRYCWQHHDQASASPHGPRLPQSIVEARNSLDTLADRIGLVSLDNGAHKHKPRPSIPAAKTKQQSLKCCFCFSLPIDEVEEMQPPPRPRPRPVQGATPASVPASKPARVHVASASKPLRQSAADKRAQALVPDSLEPLAASAIKAELSRPYAEAEEAGFVYMFWLTPASKKAAPPLDAARSLLAPPSSPSPRSRGPSDVVSRFSATQDARSASSSPRAPMLLKIGRAANVQRRMNQWQRQCGYEIQVLRFYPYLAGASESSGQVPRMTPHCRRVERLIHLELAAMGLGADLGTCEACGREHREWFQVEASREGIGSVDGVIRKWVQWDESSKR</sequence>
<evidence type="ECO:0000313" key="3">
    <source>
        <dbReference type="EMBL" id="PHH66461.1"/>
    </source>
</evidence>
<dbReference type="EMBL" id="NJEU01001475">
    <property type="protein sequence ID" value="PHH66461.1"/>
    <property type="molecule type" value="Genomic_DNA"/>
</dbReference>
<feature type="region of interest" description="Disordered" evidence="1">
    <location>
        <begin position="1"/>
        <end position="24"/>
    </location>
</feature>
<dbReference type="AlphaFoldDB" id="A0A2C5YHS9"/>
<organism evidence="3 4">
    <name type="scientific">Ophiocordyceps australis</name>
    <dbReference type="NCBI Taxonomy" id="1399860"/>
    <lineage>
        <taxon>Eukaryota</taxon>
        <taxon>Fungi</taxon>
        <taxon>Dikarya</taxon>
        <taxon>Ascomycota</taxon>
        <taxon>Pezizomycotina</taxon>
        <taxon>Sordariomycetes</taxon>
        <taxon>Hypocreomycetidae</taxon>
        <taxon>Hypocreales</taxon>
        <taxon>Ophiocordycipitaceae</taxon>
        <taxon>Ophiocordyceps</taxon>
    </lineage>
</organism>
<keyword evidence="4" id="KW-1185">Reference proteome</keyword>
<evidence type="ECO:0000259" key="2">
    <source>
        <dbReference type="SMART" id="SM00974"/>
    </source>
</evidence>
<dbReference type="Pfam" id="PF10544">
    <property type="entry name" value="T5orf172"/>
    <property type="match status" value="1"/>
</dbReference>
<feature type="region of interest" description="Disordered" evidence="1">
    <location>
        <begin position="226"/>
        <end position="262"/>
    </location>
</feature>
<feature type="compositionally biased region" description="Low complexity" evidence="1">
    <location>
        <begin position="226"/>
        <end position="248"/>
    </location>
</feature>
<reference evidence="3 4" key="1">
    <citation type="submission" date="2017-06" db="EMBL/GenBank/DDBJ databases">
        <title>Ant-infecting Ophiocordyceps genomes reveal a high diversity of potential behavioral manipulation genes and a possible major role for enterotoxins.</title>
        <authorList>
            <person name="De Bekker C."/>
            <person name="Evans H.C."/>
            <person name="Brachmann A."/>
            <person name="Hughes D.P."/>
        </authorList>
    </citation>
    <scope>NUCLEOTIDE SEQUENCE [LARGE SCALE GENOMIC DNA]</scope>
    <source>
        <strain evidence="3 4">1348a</strain>
    </source>
</reference>
<evidence type="ECO:0000256" key="1">
    <source>
        <dbReference type="SAM" id="MobiDB-lite"/>
    </source>
</evidence>
<gene>
    <name evidence="3" type="ORF">CDD82_1546</name>
</gene>
<proteinExistence type="predicted"/>
<dbReference type="InterPro" id="IPR053006">
    <property type="entry name" value="Meiosis_regulatory"/>
</dbReference>
<dbReference type="OrthoDB" id="2417614at2759"/>
<feature type="domain" description="Bacteriophage T5 Orf172 DNA-binding" evidence="2">
    <location>
        <begin position="262"/>
        <end position="370"/>
    </location>
</feature>
<accession>A0A2C5YHS9</accession>
<dbReference type="SMART" id="SM00974">
    <property type="entry name" value="T5orf172"/>
    <property type="match status" value="1"/>
</dbReference>
<comment type="caution">
    <text evidence="3">The sequence shown here is derived from an EMBL/GenBank/DDBJ whole genome shotgun (WGS) entry which is preliminary data.</text>
</comment>
<evidence type="ECO:0000313" key="4">
    <source>
        <dbReference type="Proteomes" id="UP000224854"/>
    </source>
</evidence>
<protein>
    <recommendedName>
        <fullName evidence="2">Bacteriophage T5 Orf172 DNA-binding domain-containing protein</fullName>
    </recommendedName>
</protein>
<dbReference type="PANTHER" id="PTHR28094:SF2">
    <property type="entry name" value="BACTERIOPHAGE T5 ORF172 DNA-BINDING DOMAIN-CONTAINING PROTEIN"/>
    <property type="match status" value="1"/>
</dbReference>
<dbReference type="InterPro" id="IPR018306">
    <property type="entry name" value="Phage_T5_Orf172_DNA-bd"/>
</dbReference>
<dbReference type="Proteomes" id="UP000224854">
    <property type="component" value="Unassembled WGS sequence"/>
</dbReference>
<name>A0A2C5YHS9_9HYPO</name>